<evidence type="ECO:0000313" key="2">
    <source>
        <dbReference type="EMBL" id="KEQ28718.1"/>
    </source>
</evidence>
<dbReference type="OrthoDB" id="773324at2"/>
<protein>
    <submittedName>
        <fullName evidence="2">Uncharacterized protein</fullName>
    </submittedName>
</protein>
<keyword evidence="3" id="KW-1185">Reference proteome</keyword>
<feature type="transmembrane region" description="Helical" evidence="1">
    <location>
        <begin position="37"/>
        <end position="54"/>
    </location>
</feature>
<dbReference type="Proteomes" id="UP000028007">
    <property type="component" value="Unassembled WGS sequence"/>
</dbReference>
<reference evidence="2 3" key="1">
    <citation type="journal article" date="1992" name="Int. J. Syst. Bacteriol.">
        <title>Sphingobacterium antarcticus sp. nov. a Psychrotrophic Bacterium from the Soils of Schirmacher Oasis, Antarctica.</title>
        <authorList>
            <person name="Shivaji S."/>
            <person name="Ray M.K."/>
            <person name="Rao N.S."/>
            <person name="Saiserr L."/>
            <person name="Jagannadham M.V."/>
            <person name="Kumar G.S."/>
            <person name="Reddy G."/>
            <person name="Bhargava P.M."/>
        </authorList>
    </citation>
    <scope>NUCLEOTIDE SEQUENCE [LARGE SCALE GENOMIC DNA]</scope>
    <source>
        <strain evidence="2 3">4BY</strain>
    </source>
</reference>
<gene>
    <name evidence="2" type="ORF">N180_04820</name>
</gene>
<dbReference type="AlphaFoldDB" id="A0A081PDE5"/>
<name>A0A081PDE5_9SPHI</name>
<feature type="transmembrane region" description="Helical" evidence="1">
    <location>
        <begin position="59"/>
        <end position="76"/>
    </location>
</feature>
<dbReference type="EMBL" id="JNFF01000110">
    <property type="protein sequence ID" value="KEQ28718.1"/>
    <property type="molecule type" value="Genomic_DNA"/>
</dbReference>
<keyword evidence="1" id="KW-0472">Membrane</keyword>
<proteinExistence type="predicted"/>
<keyword evidence="1" id="KW-0812">Transmembrane</keyword>
<sequence>MKEAKIIEQTLIPVALIAGNIALSHFIYLLAKGDYNSPLWATVICIIALTIGILRGNKYLLIGGTGFYSIVLLVAICL</sequence>
<dbReference type="RefSeq" id="WP_037443780.1">
    <property type="nucleotide sequence ID" value="NZ_JNFF01000110.1"/>
</dbReference>
<accession>A0A081PDE5</accession>
<comment type="caution">
    <text evidence="2">The sequence shown here is derived from an EMBL/GenBank/DDBJ whole genome shotgun (WGS) entry which is preliminary data.</text>
</comment>
<evidence type="ECO:0000256" key="1">
    <source>
        <dbReference type="SAM" id="Phobius"/>
    </source>
</evidence>
<organism evidence="2 3">
    <name type="scientific">Pedobacter antarcticus 4BY</name>
    <dbReference type="NCBI Taxonomy" id="1358423"/>
    <lineage>
        <taxon>Bacteria</taxon>
        <taxon>Pseudomonadati</taxon>
        <taxon>Bacteroidota</taxon>
        <taxon>Sphingobacteriia</taxon>
        <taxon>Sphingobacteriales</taxon>
        <taxon>Sphingobacteriaceae</taxon>
        <taxon>Pedobacter</taxon>
    </lineage>
</organism>
<feature type="transmembrane region" description="Helical" evidence="1">
    <location>
        <begin position="12"/>
        <end position="31"/>
    </location>
</feature>
<evidence type="ECO:0000313" key="3">
    <source>
        <dbReference type="Proteomes" id="UP000028007"/>
    </source>
</evidence>
<keyword evidence="1" id="KW-1133">Transmembrane helix</keyword>